<sequence length="409" mass="43739">MAFHHRTGFSAIVLFGAVALLFSACTPKDEAKREEPKPPPDTLTLAPLSFADLAGWRSDPVAQAIPALARSCARFRTQPAERTVGPNGVAGTIADWQGACAQLAALPPGDDTAARAFFEASFTPYAAGNNGTREGLFTGYYEAELEGSRRPDPAYPVPLYRRPADLVMVDLGDFAERWKGERTAGRVVDGKLKPYEDRAAIVAGSLKGKGLELVWVKDPIGAFFLQIQGSGRIRLTNEGDGSGEVRVGYAGQNGHKYVAIGKELIDRGALKREEVSLQTIRDWLLAHPDQAAAVMNVNPSYVFFQPLTGDGPNGAQGVALTPGRSLAVDSKFMPYGVPVWLDAEDPVDAGQRLQRLLVAQDTGGAIRGPVRGDVFWGHGAEAERRAGVMKSRGSYVLLLPKSVKVATGG</sequence>
<evidence type="ECO:0000259" key="6">
    <source>
        <dbReference type="SMART" id="SM00925"/>
    </source>
</evidence>
<dbReference type="InterPro" id="IPR005300">
    <property type="entry name" value="MltA_B"/>
</dbReference>
<comment type="caution">
    <text evidence="7">The sequence shown here is derived from an EMBL/GenBank/DDBJ whole genome shotgun (WGS) entry which is preliminary data.</text>
</comment>
<gene>
    <name evidence="7" type="ORF">JHL17_15420</name>
</gene>
<dbReference type="SUPFAM" id="SSF50685">
    <property type="entry name" value="Barwin-like endoglucanases"/>
    <property type="match status" value="1"/>
</dbReference>
<dbReference type="RefSeq" id="WP_200194411.1">
    <property type="nucleotide sequence ID" value="NZ_JAENHM010000045.1"/>
</dbReference>
<dbReference type="InterPro" id="IPR026044">
    <property type="entry name" value="MltA"/>
</dbReference>
<dbReference type="CDD" id="cd14485">
    <property type="entry name" value="mltA_like_LT_A"/>
    <property type="match status" value="1"/>
</dbReference>
<dbReference type="EMBL" id="JAENHM010000045">
    <property type="protein sequence ID" value="MBK1838807.1"/>
    <property type="molecule type" value="Genomic_DNA"/>
</dbReference>
<dbReference type="Pfam" id="PF03562">
    <property type="entry name" value="MltA"/>
    <property type="match status" value="1"/>
</dbReference>
<reference evidence="8" key="1">
    <citation type="submission" date="2021-01" db="EMBL/GenBank/DDBJ databases">
        <title>Genome public.</title>
        <authorList>
            <person name="Liu C."/>
            <person name="Sun Q."/>
        </authorList>
    </citation>
    <scope>NUCLEOTIDE SEQUENCE [LARGE SCALE GENOMIC DNA]</scope>
    <source>
        <strain evidence="8">YIM B02556</strain>
    </source>
</reference>
<feature type="domain" description="Lytic transglycosylase MltA" evidence="6">
    <location>
        <begin position="144"/>
        <end position="305"/>
    </location>
</feature>
<dbReference type="PIRSF" id="PIRSF019422">
    <property type="entry name" value="MltA"/>
    <property type="match status" value="1"/>
</dbReference>
<keyword evidence="8" id="KW-1185">Reference proteome</keyword>
<dbReference type="InterPro" id="IPR036908">
    <property type="entry name" value="RlpA-like_sf"/>
</dbReference>
<comment type="catalytic activity">
    <reaction evidence="1">
        <text>Exolytic cleavage of the (1-&gt;4)-beta-glycosidic linkage between N-acetylmuramic acid (MurNAc) and N-acetylglucosamine (GlcNAc) residues in peptidoglycan, from either the reducing or the non-reducing ends of the peptidoglycan chains, with concomitant formation of a 1,6-anhydrobond in the MurNAc residue.</text>
        <dbReference type="EC" id="4.2.2.n1"/>
    </reaction>
</comment>
<evidence type="ECO:0000256" key="3">
    <source>
        <dbReference type="ARBA" id="ARBA00023239"/>
    </source>
</evidence>
<dbReference type="Proteomes" id="UP000652760">
    <property type="component" value="Unassembled WGS sequence"/>
</dbReference>
<dbReference type="PANTHER" id="PTHR30124">
    <property type="entry name" value="MEMBRANE-BOUND LYTIC MUREIN TRANSGLYCOSYLASE A"/>
    <property type="match status" value="1"/>
</dbReference>
<evidence type="ECO:0000256" key="2">
    <source>
        <dbReference type="ARBA" id="ARBA00012587"/>
    </source>
</evidence>
<protein>
    <recommendedName>
        <fullName evidence="2">peptidoglycan lytic exotransglycosylase</fullName>
        <ecNumber evidence="2">4.2.2.n1</ecNumber>
    </recommendedName>
    <alternativeName>
        <fullName evidence="5">Murein hydrolase A</fullName>
    </alternativeName>
</protein>
<dbReference type="CDD" id="cd14668">
    <property type="entry name" value="mlta_B"/>
    <property type="match status" value="1"/>
</dbReference>
<evidence type="ECO:0000313" key="7">
    <source>
        <dbReference type="EMBL" id="MBK1838807.1"/>
    </source>
</evidence>
<evidence type="ECO:0000313" key="8">
    <source>
        <dbReference type="Proteomes" id="UP000652760"/>
    </source>
</evidence>
<dbReference type="PANTHER" id="PTHR30124:SF0">
    <property type="entry name" value="MEMBRANE-BOUND LYTIC MUREIN TRANSGLYCOSYLASE A"/>
    <property type="match status" value="1"/>
</dbReference>
<evidence type="ECO:0000256" key="4">
    <source>
        <dbReference type="ARBA" id="ARBA00023316"/>
    </source>
</evidence>
<organism evidence="7 8">
    <name type="scientific">Azospirillum endophyticum</name>
    <dbReference type="NCBI Taxonomy" id="2800326"/>
    <lineage>
        <taxon>Bacteria</taxon>
        <taxon>Pseudomonadati</taxon>
        <taxon>Pseudomonadota</taxon>
        <taxon>Alphaproteobacteria</taxon>
        <taxon>Rhodospirillales</taxon>
        <taxon>Azospirillaceae</taxon>
        <taxon>Azospirillum</taxon>
    </lineage>
</organism>
<name>A0ABS1F5Y7_9PROT</name>
<accession>A0ABS1F5Y7</accession>
<proteinExistence type="predicted"/>
<evidence type="ECO:0000256" key="5">
    <source>
        <dbReference type="ARBA" id="ARBA00030918"/>
    </source>
</evidence>
<dbReference type="PROSITE" id="PS51257">
    <property type="entry name" value="PROKAR_LIPOPROTEIN"/>
    <property type="match status" value="1"/>
</dbReference>
<dbReference type="Pfam" id="PF06725">
    <property type="entry name" value="3D"/>
    <property type="match status" value="1"/>
</dbReference>
<dbReference type="InterPro" id="IPR010611">
    <property type="entry name" value="3D_dom"/>
</dbReference>
<keyword evidence="3" id="KW-0456">Lyase</keyword>
<dbReference type="EC" id="4.2.2.n1" evidence="2"/>
<dbReference type="SMART" id="SM00925">
    <property type="entry name" value="MltA"/>
    <property type="match status" value="1"/>
</dbReference>
<evidence type="ECO:0000256" key="1">
    <source>
        <dbReference type="ARBA" id="ARBA00001420"/>
    </source>
</evidence>
<dbReference type="Gene3D" id="2.40.40.10">
    <property type="entry name" value="RlpA-like domain"/>
    <property type="match status" value="1"/>
</dbReference>
<keyword evidence="4" id="KW-0961">Cell wall biogenesis/degradation</keyword>
<dbReference type="Gene3D" id="2.40.240.50">
    <property type="entry name" value="Barwin-like endoglucanases"/>
    <property type="match status" value="1"/>
</dbReference>